<organism evidence="1 2">
    <name type="scientific">Pseudomonas lundensis</name>
    <dbReference type="NCBI Taxonomy" id="86185"/>
    <lineage>
        <taxon>Bacteria</taxon>
        <taxon>Pseudomonadati</taxon>
        <taxon>Pseudomonadota</taxon>
        <taxon>Gammaproteobacteria</taxon>
        <taxon>Pseudomonadales</taxon>
        <taxon>Pseudomonadaceae</taxon>
        <taxon>Pseudomonas</taxon>
    </lineage>
</organism>
<dbReference type="AlphaFoldDB" id="A0A266N478"/>
<dbReference type="OrthoDB" id="6894288at2"/>
<gene>
    <name evidence="1" type="ORF">CJF39_22270</name>
</gene>
<name>A0A266N478_9PSED</name>
<comment type="caution">
    <text evidence="1">The sequence shown here is derived from an EMBL/GenBank/DDBJ whole genome shotgun (WGS) entry which is preliminary data.</text>
</comment>
<accession>A0A266N478</accession>
<evidence type="ECO:0000313" key="1">
    <source>
        <dbReference type="EMBL" id="OZY57298.1"/>
    </source>
</evidence>
<dbReference type="RefSeq" id="WP_094995333.1">
    <property type="nucleotide sequence ID" value="NZ_NQKI01000070.1"/>
</dbReference>
<dbReference type="EMBL" id="NQKI01000070">
    <property type="protein sequence ID" value="OZY57298.1"/>
    <property type="molecule type" value="Genomic_DNA"/>
</dbReference>
<dbReference type="Proteomes" id="UP000215788">
    <property type="component" value="Unassembled WGS sequence"/>
</dbReference>
<sequence length="141" mass="15625">MQRLAKPSDYVLQDVLGRSMYMLPWEPRLCPGNPAENPETGAAEYNEHALLRAQEGDTGVVPDEIGDSVSWALKTPGEAARAFAADLAAAYQGDYQFRLEDLEHWDADTKPFRADLAFRNAELRALPAREVMALRARAAHA</sequence>
<evidence type="ECO:0000313" key="2">
    <source>
        <dbReference type="Proteomes" id="UP000215788"/>
    </source>
</evidence>
<proteinExistence type="predicted"/>
<protein>
    <submittedName>
        <fullName evidence="1">Uncharacterized protein</fullName>
    </submittedName>
</protein>
<reference evidence="1 2" key="1">
    <citation type="submission" date="2017-08" db="EMBL/GenBank/DDBJ databases">
        <title>Genomic and metabolic characterisation of spoilage-associated Pseudomonas species.</title>
        <authorList>
            <person name="Stanborough T."/>
            <person name="Fegan N."/>
            <person name="Powell S.M."/>
            <person name="Singh T."/>
            <person name="Tamplin M.L."/>
            <person name="Chandry P.S."/>
        </authorList>
    </citation>
    <scope>NUCLEOTIDE SEQUENCE [LARGE SCALE GENOMIC DNA]</scope>
    <source>
        <strain evidence="1 2">L1802</strain>
    </source>
</reference>